<reference evidence="2 3" key="1">
    <citation type="journal article" date="2012" name="Genome Biol.">
        <title>Genome and low-iron response of an oceanic diatom adapted to chronic iron limitation.</title>
        <authorList>
            <person name="Lommer M."/>
            <person name="Specht M."/>
            <person name="Roy A.S."/>
            <person name="Kraemer L."/>
            <person name="Andreson R."/>
            <person name="Gutowska M.A."/>
            <person name="Wolf J."/>
            <person name="Bergner S.V."/>
            <person name="Schilhabel M.B."/>
            <person name="Klostermeier U.C."/>
            <person name="Beiko R.G."/>
            <person name="Rosenstiel P."/>
            <person name="Hippler M."/>
            <person name="Laroche J."/>
        </authorList>
    </citation>
    <scope>NUCLEOTIDE SEQUENCE [LARGE SCALE GENOMIC DNA]</scope>
    <source>
        <strain evidence="2 3">CCMP1005</strain>
    </source>
</reference>
<feature type="compositionally biased region" description="Polar residues" evidence="1">
    <location>
        <begin position="1"/>
        <end position="14"/>
    </location>
</feature>
<feature type="region of interest" description="Disordered" evidence="1">
    <location>
        <begin position="1"/>
        <end position="24"/>
    </location>
</feature>
<evidence type="ECO:0000256" key="1">
    <source>
        <dbReference type="SAM" id="MobiDB-lite"/>
    </source>
</evidence>
<protein>
    <submittedName>
        <fullName evidence="2">Uncharacterized protein</fullName>
    </submittedName>
</protein>
<accession>K0S2V8</accession>
<dbReference type="AlphaFoldDB" id="K0S2V8"/>
<keyword evidence="3" id="KW-1185">Reference proteome</keyword>
<organism evidence="2 3">
    <name type="scientific">Thalassiosira oceanica</name>
    <name type="common">Marine diatom</name>
    <dbReference type="NCBI Taxonomy" id="159749"/>
    <lineage>
        <taxon>Eukaryota</taxon>
        <taxon>Sar</taxon>
        <taxon>Stramenopiles</taxon>
        <taxon>Ochrophyta</taxon>
        <taxon>Bacillariophyta</taxon>
        <taxon>Coscinodiscophyceae</taxon>
        <taxon>Thalassiosirophycidae</taxon>
        <taxon>Thalassiosirales</taxon>
        <taxon>Thalassiosiraceae</taxon>
        <taxon>Thalassiosira</taxon>
    </lineage>
</organism>
<proteinExistence type="predicted"/>
<name>K0S2V8_THAOC</name>
<dbReference type="EMBL" id="AGNL01023505">
    <property type="protein sequence ID" value="EJK59144.1"/>
    <property type="molecule type" value="Genomic_DNA"/>
</dbReference>
<feature type="non-terminal residue" evidence="2">
    <location>
        <position position="45"/>
    </location>
</feature>
<evidence type="ECO:0000313" key="3">
    <source>
        <dbReference type="Proteomes" id="UP000266841"/>
    </source>
</evidence>
<sequence length="45" mass="4798">MSPSAASAESTKQEGTPLAVRAEVDERNNSSSLFVNAIEQEGYIL</sequence>
<dbReference type="Proteomes" id="UP000266841">
    <property type="component" value="Unassembled WGS sequence"/>
</dbReference>
<comment type="caution">
    <text evidence="2">The sequence shown here is derived from an EMBL/GenBank/DDBJ whole genome shotgun (WGS) entry which is preliminary data.</text>
</comment>
<gene>
    <name evidence="2" type="ORF">THAOC_20669</name>
</gene>
<evidence type="ECO:0000313" key="2">
    <source>
        <dbReference type="EMBL" id="EJK59144.1"/>
    </source>
</evidence>